<evidence type="ECO:0000256" key="5">
    <source>
        <dbReference type="ARBA" id="ARBA00022741"/>
    </source>
</evidence>
<evidence type="ECO:0000256" key="1">
    <source>
        <dbReference type="ARBA" id="ARBA00000085"/>
    </source>
</evidence>
<dbReference type="GO" id="GO:0005524">
    <property type="term" value="F:ATP binding"/>
    <property type="evidence" value="ECO:0007669"/>
    <property type="project" value="UniProtKB-KW"/>
</dbReference>
<keyword evidence="13" id="KW-1185">Reference proteome</keyword>
<feature type="region of interest" description="Disordered" evidence="9">
    <location>
        <begin position="366"/>
        <end position="392"/>
    </location>
</feature>
<evidence type="ECO:0000256" key="4">
    <source>
        <dbReference type="ARBA" id="ARBA00022679"/>
    </source>
</evidence>
<dbReference type="Pfam" id="PF07730">
    <property type="entry name" value="HisKA_3"/>
    <property type="match status" value="1"/>
</dbReference>
<feature type="compositionally biased region" description="Gly residues" evidence="9">
    <location>
        <begin position="255"/>
        <end position="264"/>
    </location>
</feature>
<dbReference type="GO" id="GO:0046983">
    <property type="term" value="F:protein dimerization activity"/>
    <property type="evidence" value="ECO:0007669"/>
    <property type="project" value="InterPro"/>
</dbReference>
<keyword evidence="6 12" id="KW-0418">Kinase</keyword>
<feature type="transmembrane region" description="Helical" evidence="10">
    <location>
        <begin position="83"/>
        <end position="102"/>
    </location>
</feature>
<dbReference type="InterPro" id="IPR011712">
    <property type="entry name" value="Sig_transdc_His_kin_sub3_dim/P"/>
</dbReference>
<feature type="compositionally biased region" description="Acidic residues" evidence="9">
    <location>
        <begin position="431"/>
        <end position="440"/>
    </location>
</feature>
<evidence type="ECO:0000256" key="10">
    <source>
        <dbReference type="SAM" id="Phobius"/>
    </source>
</evidence>
<evidence type="ECO:0000256" key="7">
    <source>
        <dbReference type="ARBA" id="ARBA00022840"/>
    </source>
</evidence>
<dbReference type="GO" id="GO:0000155">
    <property type="term" value="F:phosphorelay sensor kinase activity"/>
    <property type="evidence" value="ECO:0007669"/>
    <property type="project" value="InterPro"/>
</dbReference>
<dbReference type="EC" id="2.7.13.3" evidence="2"/>
<dbReference type="InterPro" id="IPR036890">
    <property type="entry name" value="HATPase_C_sf"/>
</dbReference>
<feature type="transmembrane region" description="Helical" evidence="10">
    <location>
        <begin position="33"/>
        <end position="49"/>
    </location>
</feature>
<evidence type="ECO:0000256" key="2">
    <source>
        <dbReference type="ARBA" id="ARBA00012438"/>
    </source>
</evidence>
<dbReference type="RefSeq" id="WP_202896842.1">
    <property type="nucleotide sequence ID" value="NZ_BAABJL010000176.1"/>
</dbReference>
<sequence length="440" mass="45017">MSALRLRLGVSAGVLLAAAGVVAGALSDPYFCVPAGVATGALVALLFAGRSRRTWVARVTTVAAVVSLVATALAPGADAAQAVQFFGLLELASLIWLIILVVRLAPTRAATLVGALTSLAQATLILRATRDLPPIDQIGAVGFWAIGAACAVAGGSYLRSLDNTRVRAVRDARRAQRLSLARDLHDFVAHDVSGIVVQAQAARHVAAQDPQAVLDALRRIEDAGLQALASMDRTVHMLHDLEGDQPVAAEVNGTDGPGSDGASGAGAMPAGAGTDAAERTPARGIGDLPELLERFGAGGGGAVRLDLPDGLAAAVPRELHPTVYRVVVEALTNVRRHAPGHSSVLVSLRRERQDGKHVLTVAVANDVGDPDGAGRHDDSAGEPALGRPDGAARHSGLGLVGLAERVGALGGRLTAGPDGRAGWRTAVDLPLPEEPEGLTR</sequence>
<organism evidence="12 13">
    <name type="scientific">Actinopolymorpha pittospori</name>
    <dbReference type="NCBI Taxonomy" id="648752"/>
    <lineage>
        <taxon>Bacteria</taxon>
        <taxon>Bacillati</taxon>
        <taxon>Actinomycetota</taxon>
        <taxon>Actinomycetes</taxon>
        <taxon>Propionibacteriales</taxon>
        <taxon>Actinopolymorphaceae</taxon>
        <taxon>Actinopolymorpha</taxon>
    </lineage>
</organism>
<evidence type="ECO:0000313" key="13">
    <source>
        <dbReference type="Proteomes" id="UP000638648"/>
    </source>
</evidence>
<dbReference type="Gene3D" id="3.30.565.10">
    <property type="entry name" value="Histidine kinase-like ATPase, C-terminal domain"/>
    <property type="match status" value="1"/>
</dbReference>
<keyword evidence="10" id="KW-1133">Transmembrane helix</keyword>
<comment type="catalytic activity">
    <reaction evidence="1">
        <text>ATP + protein L-histidine = ADP + protein N-phospho-L-histidine.</text>
        <dbReference type="EC" id="2.7.13.3"/>
    </reaction>
</comment>
<keyword evidence="10" id="KW-0812">Transmembrane</keyword>
<dbReference type="AlphaFoldDB" id="A0A927NBV2"/>
<dbReference type="Proteomes" id="UP000638648">
    <property type="component" value="Unassembled WGS sequence"/>
</dbReference>
<evidence type="ECO:0000256" key="6">
    <source>
        <dbReference type="ARBA" id="ARBA00022777"/>
    </source>
</evidence>
<keyword evidence="5" id="KW-0547">Nucleotide-binding</keyword>
<keyword evidence="7" id="KW-0067">ATP-binding</keyword>
<keyword evidence="3" id="KW-0597">Phosphoprotein</keyword>
<feature type="region of interest" description="Disordered" evidence="9">
    <location>
        <begin position="410"/>
        <end position="440"/>
    </location>
</feature>
<evidence type="ECO:0000313" key="12">
    <source>
        <dbReference type="EMBL" id="MBE1611950.1"/>
    </source>
</evidence>
<keyword evidence="10" id="KW-0472">Membrane</keyword>
<feature type="transmembrane region" description="Helical" evidence="10">
    <location>
        <begin position="138"/>
        <end position="158"/>
    </location>
</feature>
<dbReference type="PANTHER" id="PTHR24421">
    <property type="entry name" value="NITRATE/NITRITE SENSOR PROTEIN NARX-RELATED"/>
    <property type="match status" value="1"/>
</dbReference>
<keyword evidence="8" id="KW-0902">Two-component regulatory system</keyword>
<reference evidence="12" key="1">
    <citation type="submission" date="2020-10" db="EMBL/GenBank/DDBJ databases">
        <title>Sequencing the genomes of 1000 actinobacteria strains.</title>
        <authorList>
            <person name="Klenk H.-P."/>
        </authorList>
    </citation>
    <scope>NUCLEOTIDE SEQUENCE</scope>
    <source>
        <strain evidence="12">DSM 45354</strain>
    </source>
</reference>
<feature type="transmembrane region" description="Helical" evidence="10">
    <location>
        <begin position="109"/>
        <end position="126"/>
    </location>
</feature>
<name>A0A927NBV2_9ACTN</name>
<accession>A0A927NBV2</accession>
<evidence type="ECO:0000259" key="11">
    <source>
        <dbReference type="Pfam" id="PF07730"/>
    </source>
</evidence>
<feature type="compositionally biased region" description="Low complexity" evidence="9">
    <location>
        <begin position="265"/>
        <end position="275"/>
    </location>
</feature>
<feature type="region of interest" description="Disordered" evidence="9">
    <location>
        <begin position="247"/>
        <end position="282"/>
    </location>
</feature>
<dbReference type="GO" id="GO:0016020">
    <property type="term" value="C:membrane"/>
    <property type="evidence" value="ECO:0007669"/>
    <property type="project" value="InterPro"/>
</dbReference>
<dbReference type="InterPro" id="IPR050482">
    <property type="entry name" value="Sensor_HK_TwoCompSys"/>
</dbReference>
<comment type="caution">
    <text evidence="12">The sequence shown here is derived from an EMBL/GenBank/DDBJ whole genome shotgun (WGS) entry which is preliminary data.</text>
</comment>
<dbReference type="Gene3D" id="1.20.5.1930">
    <property type="match status" value="1"/>
</dbReference>
<evidence type="ECO:0000256" key="3">
    <source>
        <dbReference type="ARBA" id="ARBA00022553"/>
    </source>
</evidence>
<feature type="transmembrane region" description="Helical" evidence="10">
    <location>
        <begin position="56"/>
        <end position="77"/>
    </location>
</feature>
<feature type="domain" description="Signal transduction histidine kinase subgroup 3 dimerisation and phosphoacceptor" evidence="11">
    <location>
        <begin position="177"/>
        <end position="239"/>
    </location>
</feature>
<gene>
    <name evidence="12" type="ORF">HEB94_008798</name>
</gene>
<dbReference type="SUPFAM" id="SSF55874">
    <property type="entry name" value="ATPase domain of HSP90 chaperone/DNA topoisomerase II/histidine kinase"/>
    <property type="match status" value="1"/>
</dbReference>
<protein>
    <recommendedName>
        <fullName evidence="2">histidine kinase</fullName>
        <ecNumber evidence="2">2.7.13.3</ecNumber>
    </recommendedName>
</protein>
<keyword evidence="4" id="KW-0808">Transferase</keyword>
<evidence type="ECO:0000256" key="9">
    <source>
        <dbReference type="SAM" id="MobiDB-lite"/>
    </source>
</evidence>
<evidence type="ECO:0000256" key="8">
    <source>
        <dbReference type="ARBA" id="ARBA00023012"/>
    </source>
</evidence>
<dbReference type="EMBL" id="JADBEM010000001">
    <property type="protein sequence ID" value="MBE1611950.1"/>
    <property type="molecule type" value="Genomic_DNA"/>
</dbReference>
<dbReference type="PANTHER" id="PTHR24421:SF10">
    <property type="entry name" value="NITRATE_NITRITE SENSOR PROTEIN NARQ"/>
    <property type="match status" value="1"/>
</dbReference>
<proteinExistence type="predicted"/>
<dbReference type="CDD" id="cd16917">
    <property type="entry name" value="HATPase_UhpB-NarQ-NarX-like"/>
    <property type="match status" value="1"/>
</dbReference>